<feature type="active site" description="Proton acceptor" evidence="4">
    <location>
        <position position="388"/>
    </location>
</feature>
<evidence type="ECO:0000256" key="4">
    <source>
        <dbReference type="PIRSR" id="PIRSR001112-1"/>
    </source>
</evidence>
<dbReference type="GO" id="GO:0004301">
    <property type="term" value="F:epoxide hydrolase activity"/>
    <property type="evidence" value="ECO:0007669"/>
    <property type="project" value="TreeGrafter"/>
</dbReference>
<reference evidence="6" key="1">
    <citation type="submission" date="2014-01" db="EMBL/GenBank/DDBJ databases">
        <title>The genome of the white-rot fungus Pycnoporus cinnabarinus: a basidiomycete model with a versatile arsenal for lignocellulosic biomass breakdown.</title>
        <authorList>
            <person name="Levasseur A."/>
            <person name="Lomascolo A."/>
            <person name="Ruiz-Duenas F.J."/>
            <person name="Uzan E."/>
            <person name="Piumi F."/>
            <person name="Kues U."/>
            <person name="Ram A.F.J."/>
            <person name="Murat C."/>
            <person name="Haon M."/>
            <person name="Benoit I."/>
            <person name="Arfi Y."/>
            <person name="Chevret D."/>
            <person name="Drula E."/>
            <person name="Kwon M.J."/>
            <person name="Gouret P."/>
            <person name="Lesage-Meessen L."/>
            <person name="Lombard V."/>
            <person name="Mariette J."/>
            <person name="Noirot C."/>
            <person name="Park J."/>
            <person name="Patyshakuliyeva A."/>
            <person name="Wieneger R.A.B."/>
            <person name="Wosten H.A.B."/>
            <person name="Martin F."/>
            <person name="Coutinho P.M."/>
            <person name="de Vries R."/>
            <person name="Martinez A.T."/>
            <person name="Klopp C."/>
            <person name="Pontarotti P."/>
            <person name="Henrissat B."/>
            <person name="Record E."/>
        </authorList>
    </citation>
    <scope>NUCLEOTIDE SEQUENCE [LARGE SCALE GENOMIC DNA]</scope>
    <source>
        <strain evidence="6">BRFM137</strain>
    </source>
</reference>
<organism evidence="6 7">
    <name type="scientific">Pycnoporus cinnabarinus</name>
    <name type="common">Cinnabar-red polypore</name>
    <name type="synonym">Trametes cinnabarina</name>
    <dbReference type="NCBI Taxonomy" id="5643"/>
    <lineage>
        <taxon>Eukaryota</taxon>
        <taxon>Fungi</taxon>
        <taxon>Dikarya</taxon>
        <taxon>Basidiomycota</taxon>
        <taxon>Agaricomycotina</taxon>
        <taxon>Agaricomycetes</taxon>
        <taxon>Polyporales</taxon>
        <taxon>Polyporaceae</taxon>
        <taxon>Trametes</taxon>
    </lineage>
</organism>
<keyword evidence="2" id="KW-0058">Aromatic hydrocarbons catabolism</keyword>
<dbReference type="HOGENOM" id="CLU_019414_0_2_1"/>
<evidence type="ECO:0000256" key="1">
    <source>
        <dbReference type="ARBA" id="ARBA00010088"/>
    </source>
</evidence>
<protein>
    <recommendedName>
        <fullName evidence="5">Epoxide hydrolase N-terminal domain-containing protein</fullName>
    </recommendedName>
</protein>
<feature type="active site" description="Nucleophile" evidence="4">
    <location>
        <position position="181"/>
    </location>
</feature>
<dbReference type="PIRSF" id="PIRSF001112">
    <property type="entry name" value="Epoxide_hydrolase"/>
    <property type="match status" value="1"/>
</dbReference>
<dbReference type="SUPFAM" id="SSF53474">
    <property type="entry name" value="alpha/beta-Hydrolases"/>
    <property type="match status" value="1"/>
</dbReference>
<keyword evidence="3" id="KW-0378">Hydrolase</keyword>
<dbReference type="OMA" id="WPDSFWR"/>
<evidence type="ECO:0000313" key="7">
    <source>
        <dbReference type="Proteomes" id="UP000029665"/>
    </source>
</evidence>
<name>A0A060SHY0_PYCCI</name>
<proteinExistence type="inferred from homology"/>
<evidence type="ECO:0000313" key="6">
    <source>
        <dbReference type="EMBL" id="CDO72048.1"/>
    </source>
</evidence>
<dbReference type="GO" id="GO:0097176">
    <property type="term" value="P:epoxide metabolic process"/>
    <property type="evidence" value="ECO:0007669"/>
    <property type="project" value="TreeGrafter"/>
</dbReference>
<dbReference type="InterPro" id="IPR010497">
    <property type="entry name" value="Epoxide_hydro_N"/>
</dbReference>
<dbReference type="Gene3D" id="3.40.50.1820">
    <property type="entry name" value="alpha/beta hydrolase"/>
    <property type="match status" value="1"/>
</dbReference>
<dbReference type="Proteomes" id="UP000029665">
    <property type="component" value="Unassembled WGS sequence"/>
</dbReference>
<feature type="active site" description="Proton donor" evidence="4">
    <location>
        <position position="332"/>
    </location>
</feature>
<keyword evidence="7" id="KW-1185">Reference proteome</keyword>
<gene>
    <name evidence="6" type="ORF">BN946_scf184943.g83</name>
</gene>
<dbReference type="AlphaFoldDB" id="A0A060SHY0"/>
<accession>A0A060SHY0</accession>
<dbReference type="InterPro" id="IPR000639">
    <property type="entry name" value="Epox_hydrolase-like"/>
</dbReference>
<dbReference type="PANTHER" id="PTHR21661:SF35">
    <property type="entry name" value="EPOXIDE HYDROLASE"/>
    <property type="match status" value="1"/>
</dbReference>
<sequence length="425" mass="48149">MATNAEVPFKLSVPDSDIDLLHKKLDLTRFPDELENAAWNYGAPLSDIQRLFEHWKTKFDWRRAEAEINKLPMFTRDIEVEGHGTLNIHYVHQKSEVQHAIPLLFVHGWPGDFLEVRKILPFLTKKSTDYPSFHVVALSLPGFGFSEAPKKPGFAGRQYAEVFNKLMLSLGYEEYVYQGGDWGHLLGLHAVTHYGHQHIKAWHTNMAVCRRPAFLSHPLVFLSMLTIPFNKSVKADLEHSMVWRRSGQGYFAIQSTKPQTLGYGLADSPVGLLAWIYEKLVSWTDAYPWTDDEGKPDFARSQSTMLTRSSVIEWISVYWFSRAGPAASTRIYYEMTGGGKHDTFEGTKWTSVPVGVSYFPKELVRLPKSWSYTLGNLVFESEHDKGGHFAAFETPEKLAGDLRRMYGMGGPAHGVISGKPGYDEA</sequence>
<dbReference type="PRINTS" id="PR00412">
    <property type="entry name" value="EPOXHYDRLASE"/>
</dbReference>
<dbReference type="EMBL" id="CCBP010000109">
    <property type="protein sequence ID" value="CDO72048.1"/>
    <property type="molecule type" value="Genomic_DNA"/>
</dbReference>
<evidence type="ECO:0000256" key="3">
    <source>
        <dbReference type="ARBA" id="ARBA00022801"/>
    </source>
</evidence>
<comment type="similarity">
    <text evidence="1">Belongs to the peptidase S33 family.</text>
</comment>
<comment type="caution">
    <text evidence="6">The sequence shown here is derived from an EMBL/GenBank/DDBJ whole genome shotgun (WGS) entry which is preliminary data.</text>
</comment>
<dbReference type="Pfam" id="PF06441">
    <property type="entry name" value="EHN"/>
    <property type="match status" value="1"/>
</dbReference>
<evidence type="ECO:0000256" key="2">
    <source>
        <dbReference type="ARBA" id="ARBA00022797"/>
    </source>
</evidence>
<dbReference type="InterPro" id="IPR016292">
    <property type="entry name" value="Epoxide_hydrolase"/>
</dbReference>
<dbReference type="InterPro" id="IPR029058">
    <property type="entry name" value="AB_hydrolase_fold"/>
</dbReference>
<dbReference type="OrthoDB" id="7130006at2759"/>
<feature type="domain" description="Epoxide hydrolase N-terminal" evidence="5">
    <location>
        <begin position="8"/>
        <end position="116"/>
    </location>
</feature>
<evidence type="ECO:0000259" key="5">
    <source>
        <dbReference type="Pfam" id="PF06441"/>
    </source>
</evidence>
<dbReference type="STRING" id="5643.A0A060SHY0"/>
<dbReference type="PANTHER" id="PTHR21661">
    <property type="entry name" value="EPOXIDE HYDROLASE 1-RELATED"/>
    <property type="match status" value="1"/>
</dbReference>